<dbReference type="InterPro" id="IPR006668">
    <property type="entry name" value="Mg_transptr_MgtE_intracell_dom"/>
</dbReference>
<dbReference type="SUPFAM" id="SSF161093">
    <property type="entry name" value="MgtE membrane domain-like"/>
    <property type="match status" value="1"/>
</dbReference>
<dbReference type="PANTHER" id="PTHR43773">
    <property type="entry name" value="MAGNESIUM TRANSPORTER MGTE"/>
    <property type="match status" value="1"/>
</dbReference>
<dbReference type="Gene3D" id="1.10.357.20">
    <property type="entry name" value="SLC41 divalent cation transporters, integral membrane domain"/>
    <property type="match status" value="1"/>
</dbReference>
<dbReference type="Gene3D" id="1.25.60.10">
    <property type="entry name" value="MgtE N-terminal domain-like"/>
    <property type="match status" value="1"/>
</dbReference>
<keyword evidence="9" id="KW-0479">Metal-binding</keyword>
<comment type="function">
    <text evidence="9">Acts as a magnesium transporter.</text>
</comment>
<accession>A0A4R7Z7S6</accession>
<gene>
    <name evidence="11" type="ORF">C8C77_101115</name>
</gene>
<comment type="subunit">
    <text evidence="9">Homodimer.</text>
</comment>
<keyword evidence="5 9" id="KW-0460">Magnesium</keyword>
<dbReference type="NCBIfam" id="TIGR00400">
    <property type="entry name" value="mgtE"/>
    <property type="match status" value="1"/>
</dbReference>
<dbReference type="InterPro" id="IPR006669">
    <property type="entry name" value="MgtE_transporter"/>
</dbReference>
<name>A0A4R7Z7S6_9FIRM</name>
<dbReference type="Pfam" id="PF01769">
    <property type="entry name" value="MgtE"/>
    <property type="match status" value="1"/>
</dbReference>
<protein>
    <recommendedName>
        <fullName evidence="9">Magnesium transporter MgtE</fullName>
    </recommendedName>
</protein>
<feature type="transmembrane region" description="Helical" evidence="9">
    <location>
        <begin position="388"/>
        <end position="414"/>
    </location>
</feature>
<dbReference type="Pfam" id="PF00571">
    <property type="entry name" value="CBS"/>
    <property type="match status" value="1"/>
</dbReference>
<organism evidence="11 12">
    <name type="scientific">Halanaerobium saccharolyticum</name>
    <dbReference type="NCBI Taxonomy" id="43595"/>
    <lineage>
        <taxon>Bacteria</taxon>
        <taxon>Bacillati</taxon>
        <taxon>Bacillota</taxon>
        <taxon>Clostridia</taxon>
        <taxon>Halanaerobiales</taxon>
        <taxon>Halanaerobiaceae</taxon>
        <taxon>Halanaerobium</taxon>
    </lineage>
</organism>
<keyword evidence="8" id="KW-0129">CBS domain</keyword>
<evidence type="ECO:0000256" key="5">
    <source>
        <dbReference type="ARBA" id="ARBA00022842"/>
    </source>
</evidence>
<evidence type="ECO:0000256" key="9">
    <source>
        <dbReference type="RuleBase" id="RU362011"/>
    </source>
</evidence>
<comment type="similarity">
    <text evidence="2 9">Belongs to the SLC41A transporter family.</text>
</comment>
<dbReference type="GO" id="GO:0046872">
    <property type="term" value="F:metal ion binding"/>
    <property type="evidence" value="ECO:0007669"/>
    <property type="project" value="UniProtKB-KW"/>
</dbReference>
<keyword evidence="6 9" id="KW-1133">Transmembrane helix</keyword>
<feature type="transmembrane region" description="Helical" evidence="9">
    <location>
        <begin position="435"/>
        <end position="453"/>
    </location>
</feature>
<dbReference type="InterPro" id="IPR046342">
    <property type="entry name" value="CBS_dom_sf"/>
</dbReference>
<dbReference type="InterPro" id="IPR000644">
    <property type="entry name" value="CBS_dom"/>
</dbReference>
<evidence type="ECO:0000256" key="8">
    <source>
        <dbReference type="PROSITE-ProRule" id="PRU00703"/>
    </source>
</evidence>
<keyword evidence="9" id="KW-1003">Cell membrane</keyword>
<keyword evidence="7 9" id="KW-0472">Membrane</keyword>
<dbReference type="AlphaFoldDB" id="A0A4R7Z7S6"/>
<comment type="caution">
    <text evidence="11">The sequence shown here is derived from an EMBL/GenBank/DDBJ whole genome shotgun (WGS) entry which is preliminary data.</text>
</comment>
<dbReference type="Pfam" id="PF03448">
    <property type="entry name" value="MgtE_N"/>
    <property type="match status" value="1"/>
</dbReference>
<feature type="transmembrane region" description="Helical" evidence="9">
    <location>
        <begin position="311"/>
        <end position="333"/>
    </location>
</feature>
<sequence length="454" mass="50993">MLLDKEYLQRNLEKTRSALEKKNLKEAVIHSKNLPVLRLTRLLKNFSTKIVFEYLEMLDTNYVLKILINFPEEYSAELLIMMEENKMIDLIALMKVDDAVDILKHLEKEKRKLVLSALNEEQRKEINDLISYSEEMIGSYAENDFLYFKKGKLIEEIISEIKNSSKSIEHKDYIYIVNDEIELKGVVSFRDLLFNDRKTVVDEIMKKEVFAAKMSDSALESAQRLKSRRLKQLPILDDRNILVGILSMEKAVEILSDELTDGFLEFSGVRGEESFFTHPKESIKLRLPWMAFNIFLNLGAVAVISSFEATIAQVAILAAFLPMITDMGGNVGIQALSVSIRSLALGEVQIGDFFRAFKKEIKIGIFNGIVLGAIFGAVAYFLQKNILLSIVAGTALAVNVLVAGVVGGTMPFFIKKLGKDPALMTGPFLTTITDITGVSIYLGLSTLLILQIIA</sequence>
<dbReference type="SUPFAM" id="SSF158791">
    <property type="entry name" value="MgtE N-terminal domain-like"/>
    <property type="match status" value="1"/>
</dbReference>
<dbReference type="GO" id="GO:0005886">
    <property type="term" value="C:plasma membrane"/>
    <property type="evidence" value="ECO:0007669"/>
    <property type="project" value="UniProtKB-SubCell"/>
</dbReference>
<dbReference type="Gene3D" id="3.10.580.10">
    <property type="entry name" value="CBS-domain"/>
    <property type="match status" value="1"/>
</dbReference>
<evidence type="ECO:0000256" key="2">
    <source>
        <dbReference type="ARBA" id="ARBA00009749"/>
    </source>
</evidence>
<keyword evidence="3 9" id="KW-0813">Transport</keyword>
<keyword evidence="4 9" id="KW-0812">Transmembrane</keyword>
<feature type="transmembrane region" description="Helical" evidence="9">
    <location>
        <begin position="287"/>
        <end position="305"/>
    </location>
</feature>
<dbReference type="GO" id="GO:0015095">
    <property type="term" value="F:magnesium ion transmembrane transporter activity"/>
    <property type="evidence" value="ECO:0007669"/>
    <property type="project" value="UniProtKB-UniRule"/>
</dbReference>
<dbReference type="InterPro" id="IPR006667">
    <property type="entry name" value="SLC41_membr_dom"/>
</dbReference>
<dbReference type="InterPro" id="IPR038076">
    <property type="entry name" value="MgtE_N_sf"/>
</dbReference>
<dbReference type="InterPro" id="IPR036739">
    <property type="entry name" value="SLC41_membr_dom_sf"/>
</dbReference>
<evidence type="ECO:0000256" key="6">
    <source>
        <dbReference type="ARBA" id="ARBA00022989"/>
    </source>
</evidence>
<feature type="domain" description="CBS" evidence="10">
    <location>
        <begin position="205"/>
        <end position="262"/>
    </location>
</feature>
<dbReference type="Proteomes" id="UP000294697">
    <property type="component" value="Unassembled WGS sequence"/>
</dbReference>
<dbReference type="EMBL" id="SODA01000001">
    <property type="protein sequence ID" value="TDW07644.1"/>
    <property type="molecule type" value="Genomic_DNA"/>
</dbReference>
<evidence type="ECO:0000313" key="12">
    <source>
        <dbReference type="Proteomes" id="UP000294697"/>
    </source>
</evidence>
<feature type="transmembrane region" description="Helical" evidence="9">
    <location>
        <begin position="363"/>
        <end position="382"/>
    </location>
</feature>
<evidence type="ECO:0000313" key="11">
    <source>
        <dbReference type="EMBL" id="TDW07644.1"/>
    </source>
</evidence>
<dbReference type="PROSITE" id="PS51371">
    <property type="entry name" value="CBS"/>
    <property type="match status" value="1"/>
</dbReference>
<dbReference type="SUPFAM" id="SSF54631">
    <property type="entry name" value="CBS-domain pair"/>
    <property type="match status" value="1"/>
</dbReference>
<proteinExistence type="inferred from homology"/>
<evidence type="ECO:0000256" key="4">
    <source>
        <dbReference type="ARBA" id="ARBA00022692"/>
    </source>
</evidence>
<comment type="subcellular location">
    <subcellularLocation>
        <location evidence="9">Cell membrane</location>
        <topology evidence="9">Multi-pass membrane protein</topology>
    </subcellularLocation>
    <subcellularLocation>
        <location evidence="1">Membrane</location>
        <topology evidence="1">Multi-pass membrane protein</topology>
    </subcellularLocation>
</comment>
<evidence type="ECO:0000256" key="3">
    <source>
        <dbReference type="ARBA" id="ARBA00022448"/>
    </source>
</evidence>
<dbReference type="OrthoDB" id="9790355at2"/>
<dbReference type="SMART" id="SM00924">
    <property type="entry name" value="MgtE_N"/>
    <property type="match status" value="1"/>
</dbReference>
<dbReference type="RefSeq" id="WP_111571035.1">
    <property type="nucleotide sequence ID" value="NZ_QLME01000002.1"/>
</dbReference>
<evidence type="ECO:0000256" key="7">
    <source>
        <dbReference type="ARBA" id="ARBA00023136"/>
    </source>
</evidence>
<evidence type="ECO:0000259" key="10">
    <source>
        <dbReference type="PROSITE" id="PS51371"/>
    </source>
</evidence>
<reference evidence="11 12" key="1">
    <citation type="submission" date="2019-03" db="EMBL/GenBank/DDBJ databases">
        <title>Subsurface microbial communities from deep shales in Ohio and West Virginia, USA.</title>
        <authorList>
            <person name="Wrighton K."/>
        </authorList>
    </citation>
    <scope>NUCLEOTIDE SEQUENCE [LARGE SCALE GENOMIC DNA]</scope>
    <source>
        <strain evidence="11 12">MSL9.2</strain>
    </source>
</reference>
<dbReference type="PANTHER" id="PTHR43773:SF1">
    <property type="entry name" value="MAGNESIUM TRANSPORTER MGTE"/>
    <property type="match status" value="1"/>
</dbReference>
<evidence type="ECO:0000256" key="1">
    <source>
        <dbReference type="ARBA" id="ARBA00004141"/>
    </source>
</evidence>